<dbReference type="EMBL" id="LAZR01017122">
    <property type="protein sequence ID" value="KKM01713.1"/>
    <property type="molecule type" value="Genomic_DNA"/>
</dbReference>
<evidence type="ECO:0000313" key="1">
    <source>
        <dbReference type="EMBL" id="KKM01713.1"/>
    </source>
</evidence>
<protein>
    <submittedName>
        <fullName evidence="1">Uncharacterized protein</fullName>
    </submittedName>
</protein>
<sequence length="95" mass="10975">MNKSGFFNWKDDREISISILNSEVVDTTGRIKMKVKVGNKIYDGEQEPVMVILSEGDKKNIANMHPDATKYCIYPAEEKWLKDDYKAIKDWMGDV</sequence>
<name>A0A0F9JRY1_9ZZZZ</name>
<dbReference type="AlphaFoldDB" id="A0A0F9JRY1"/>
<proteinExistence type="predicted"/>
<reference evidence="1" key="1">
    <citation type="journal article" date="2015" name="Nature">
        <title>Complex archaea that bridge the gap between prokaryotes and eukaryotes.</title>
        <authorList>
            <person name="Spang A."/>
            <person name="Saw J.H."/>
            <person name="Jorgensen S.L."/>
            <person name="Zaremba-Niedzwiedzka K."/>
            <person name="Martijn J."/>
            <person name="Lind A.E."/>
            <person name="van Eijk R."/>
            <person name="Schleper C."/>
            <person name="Guy L."/>
            <person name="Ettema T.J."/>
        </authorList>
    </citation>
    <scope>NUCLEOTIDE SEQUENCE</scope>
</reference>
<gene>
    <name evidence="1" type="ORF">LCGC14_1791730</name>
</gene>
<organism evidence="1">
    <name type="scientific">marine sediment metagenome</name>
    <dbReference type="NCBI Taxonomy" id="412755"/>
    <lineage>
        <taxon>unclassified sequences</taxon>
        <taxon>metagenomes</taxon>
        <taxon>ecological metagenomes</taxon>
    </lineage>
</organism>
<accession>A0A0F9JRY1</accession>
<comment type="caution">
    <text evidence="1">The sequence shown here is derived from an EMBL/GenBank/DDBJ whole genome shotgun (WGS) entry which is preliminary data.</text>
</comment>